<feature type="transmembrane region" description="Helical" evidence="6">
    <location>
        <begin position="155"/>
        <end position="177"/>
    </location>
</feature>
<feature type="transmembrane region" description="Helical" evidence="6">
    <location>
        <begin position="455"/>
        <end position="479"/>
    </location>
</feature>
<sequence length="502" mass="53506">MITFLAGIGILILGYFVWGKVAEKIFAPDERLTPACASPDGVERVPLSKKRNMLLQLLNIAGMGPIVGVALGMKFGAIVFLLLPVGNVIGGAIHDYYIGMISARNNGTDVPTLMEKFFGRRVSGLFMVLASVCLVLVVTTFTNIPAQFIQTLIPLGSWVLTAAVIAIFLYYIFSTLYPIDKIIGRMYPFIGGLLILITAAVCIACIPYAGLIPDVVMTPEGIAAAFTAHPDGQPLIPMLFITIACGILSGFHATQSPIVARTMQSEKDGRKIFYGMMIAEGIIAMIWAAVTSILFALEPEMLASSNGNLIISTAVAVALPAVLASLSLVVFIFLAVTSGDTALRVLRTSAADFLKIDQTSAKLRVLVLLPLVFLITGLLIWSNLSPTGYAVLWNYFAWFNQLIASCALLLATAYLASKAKPYLITAVPGTIILFMCISYIVWVSPAHLAGAPLGLGLPLAVSYVVAAVLSVIFCAGAVLTGRRLRCNPKFSADAPATYADES</sequence>
<dbReference type="EMBL" id="JAPTGB010000016">
    <property type="protein sequence ID" value="MCZ0861106.1"/>
    <property type="molecule type" value="Genomic_DNA"/>
</dbReference>
<evidence type="ECO:0000256" key="5">
    <source>
        <dbReference type="ARBA" id="ARBA00023136"/>
    </source>
</evidence>
<feature type="transmembrane region" description="Helical" evidence="6">
    <location>
        <begin position="365"/>
        <end position="384"/>
    </location>
</feature>
<name>A0ABT4IHS4_9EURY</name>
<evidence type="ECO:0000313" key="9">
    <source>
        <dbReference type="Proteomes" id="UP001141422"/>
    </source>
</evidence>
<feature type="transmembrane region" description="Helical" evidence="6">
    <location>
        <begin position="232"/>
        <end position="251"/>
    </location>
</feature>
<dbReference type="PANTHER" id="PTHR30252">
    <property type="entry name" value="INNER MEMBRANE PEPTIDE TRANSPORTER"/>
    <property type="match status" value="1"/>
</dbReference>
<feature type="transmembrane region" description="Helical" evidence="6">
    <location>
        <begin position="57"/>
        <end position="83"/>
    </location>
</feature>
<feature type="transmembrane region" description="Helical" evidence="6">
    <location>
        <begin position="124"/>
        <end position="149"/>
    </location>
</feature>
<feature type="transmembrane region" description="Helical" evidence="6">
    <location>
        <begin position="422"/>
        <end position="443"/>
    </location>
</feature>
<evidence type="ECO:0000313" key="8">
    <source>
        <dbReference type="EMBL" id="MCZ0861106.1"/>
    </source>
</evidence>
<comment type="subcellular location">
    <subcellularLocation>
        <location evidence="1">Cell membrane</location>
        <topology evidence="1">Multi-pass membrane protein</topology>
    </subcellularLocation>
</comment>
<feature type="transmembrane region" description="Helical" evidence="6">
    <location>
        <begin position="272"/>
        <end position="297"/>
    </location>
</feature>
<keyword evidence="9" id="KW-1185">Reference proteome</keyword>
<dbReference type="PANTHER" id="PTHR30252:SF4">
    <property type="entry name" value="CARBON STARVATION"/>
    <property type="match status" value="1"/>
</dbReference>
<feature type="transmembrane region" description="Helical" evidence="6">
    <location>
        <begin position="189"/>
        <end position="212"/>
    </location>
</feature>
<dbReference type="Proteomes" id="UP001141422">
    <property type="component" value="Unassembled WGS sequence"/>
</dbReference>
<comment type="caution">
    <text evidence="8">The sequence shown here is derived from an EMBL/GenBank/DDBJ whole genome shotgun (WGS) entry which is preliminary data.</text>
</comment>
<evidence type="ECO:0000259" key="7">
    <source>
        <dbReference type="Pfam" id="PF02554"/>
    </source>
</evidence>
<keyword evidence="2" id="KW-1003">Cell membrane</keyword>
<keyword evidence="5 6" id="KW-0472">Membrane</keyword>
<protein>
    <recommendedName>
        <fullName evidence="7">CstA N-terminal domain-containing protein</fullName>
    </recommendedName>
</protein>
<feature type="domain" description="CstA N-terminal" evidence="7">
    <location>
        <begin position="220"/>
        <end position="293"/>
    </location>
</feature>
<proteinExistence type="predicted"/>
<gene>
    <name evidence="8" type="ORF">O0S10_07695</name>
</gene>
<dbReference type="InterPro" id="IPR051605">
    <property type="entry name" value="CstA"/>
</dbReference>
<dbReference type="RefSeq" id="WP_268925301.1">
    <property type="nucleotide sequence ID" value="NZ_JAPTGB010000016.1"/>
</dbReference>
<keyword evidence="3 6" id="KW-0812">Transmembrane</keyword>
<organism evidence="8 9">
    <name type="scientific">Methanocorpusculum petauri</name>
    <dbReference type="NCBI Taxonomy" id="3002863"/>
    <lineage>
        <taxon>Archaea</taxon>
        <taxon>Methanobacteriati</taxon>
        <taxon>Methanobacteriota</taxon>
        <taxon>Stenosarchaea group</taxon>
        <taxon>Methanomicrobia</taxon>
        <taxon>Methanomicrobiales</taxon>
        <taxon>Methanocorpusculaceae</taxon>
        <taxon>Methanocorpusculum</taxon>
    </lineage>
</organism>
<feature type="domain" description="CstA N-terminal" evidence="7">
    <location>
        <begin position="3"/>
        <end position="203"/>
    </location>
</feature>
<feature type="transmembrane region" description="Helical" evidence="6">
    <location>
        <begin position="396"/>
        <end position="415"/>
    </location>
</feature>
<feature type="transmembrane region" description="Helical" evidence="6">
    <location>
        <begin position="309"/>
        <end position="337"/>
    </location>
</feature>
<feature type="domain" description="CstA N-terminal" evidence="7">
    <location>
        <begin position="308"/>
        <end position="437"/>
    </location>
</feature>
<evidence type="ECO:0000256" key="2">
    <source>
        <dbReference type="ARBA" id="ARBA00022475"/>
    </source>
</evidence>
<evidence type="ECO:0000256" key="1">
    <source>
        <dbReference type="ARBA" id="ARBA00004651"/>
    </source>
</evidence>
<evidence type="ECO:0000256" key="4">
    <source>
        <dbReference type="ARBA" id="ARBA00022989"/>
    </source>
</evidence>
<accession>A0ABT4IHS4</accession>
<dbReference type="Pfam" id="PF02554">
    <property type="entry name" value="CstA"/>
    <property type="match status" value="3"/>
</dbReference>
<keyword evidence="4 6" id="KW-1133">Transmembrane helix</keyword>
<evidence type="ECO:0000256" key="6">
    <source>
        <dbReference type="SAM" id="Phobius"/>
    </source>
</evidence>
<dbReference type="InterPro" id="IPR003706">
    <property type="entry name" value="CstA_N"/>
</dbReference>
<reference evidence="8" key="1">
    <citation type="submission" date="2022-12" db="EMBL/GenBank/DDBJ databases">
        <title>Isolation and characterisation of novel Methanocorpusculum spp. from native Australian herbivores indicates the genus is ancestrally host-associated.</title>
        <authorList>
            <person name="Volmer J.G."/>
            <person name="Soo R.M."/>
            <person name="Evans P.N."/>
            <person name="Hoedt E.C."/>
            <person name="Astorga Alsina A.L."/>
            <person name="Woodcroft B.J."/>
            <person name="Tyson G.W."/>
            <person name="Hugenholtz P."/>
            <person name="Morrison M."/>
        </authorList>
    </citation>
    <scope>NUCLEOTIDE SEQUENCE</scope>
    <source>
        <strain evidence="8">MG</strain>
    </source>
</reference>
<evidence type="ECO:0000256" key="3">
    <source>
        <dbReference type="ARBA" id="ARBA00022692"/>
    </source>
</evidence>